<dbReference type="Proteomes" id="UP000003781">
    <property type="component" value="Unassembled WGS sequence"/>
</dbReference>
<dbReference type="AntiFam" id="ANF00206">
    <property type="entry name" value="Shadow ORF (opposite sucB)"/>
</dbReference>
<keyword evidence="2" id="KW-1185">Reference proteome</keyword>
<dbReference type="EMBL" id="AAXW01000002">
    <property type="protein sequence ID" value="EAZ93479.1"/>
    <property type="molecule type" value="Genomic_DNA"/>
</dbReference>
<sequence>MASKRSTPNIPKFDRVKVPLLYSSGCNCLALALSTKSFQVRDRE</sequence>
<reference evidence="1 2" key="1">
    <citation type="submission" date="2007-03" db="EMBL/GenBank/DDBJ databases">
        <authorList>
            <person name="Stal L."/>
            <person name="Ferriera S."/>
            <person name="Johnson J."/>
            <person name="Kravitz S."/>
            <person name="Beeson K."/>
            <person name="Sutton G."/>
            <person name="Rogers Y.-H."/>
            <person name="Friedman R."/>
            <person name="Frazier M."/>
            <person name="Venter J.C."/>
        </authorList>
    </citation>
    <scope>NUCLEOTIDE SEQUENCE [LARGE SCALE GENOMIC DNA]</scope>
    <source>
        <strain evidence="1 2">CCY0110</strain>
    </source>
</reference>
<comment type="caution">
    <text evidence="1">The sequence shown here is derived from an EMBL/GenBank/DDBJ whole genome shotgun (WGS) entry which is preliminary data.</text>
</comment>
<accession>A3II47</accession>
<protein>
    <submittedName>
        <fullName evidence="1">Uncharacterized protein</fullName>
    </submittedName>
</protein>
<proteinExistence type="predicted"/>
<gene>
    <name evidence="1" type="ORF">CY0110_16827</name>
</gene>
<name>A3II47_9CHRO</name>
<organism evidence="1 2">
    <name type="scientific">Crocosphaera chwakensis CCY0110</name>
    <dbReference type="NCBI Taxonomy" id="391612"/>
    <lineage>
        <taxon>Bacteria</taxon>
        <taxon>Bacillati</taxon>
        <taxon>Cyanobacteriota</taxon>
        <taxon>Cyanophyceae</taxon>
        <taxon>Oscillatoriophycideae</taxon>
        <taxon>Chroococcales</taxon>
        <taxon>Aphanothecaceae</taxon>
        <taxon>Crocosphaera</taxon>
        <taxon>Crocosphaera chwakensis</taxon>
    </lineage>
</organism>
<evidence type="ECO:0000313" key="2">
    <source>
        <dbReference type="Proteomes" id="UP000003781"/>
    </source>
</evidence>
<dbReference type="AlphaFoldDB" id="A3II47"/>
<evidence type="ECO:0000313" key="1">
    <source>
        <dbReference type="EMBL" id="EAZ93479.1"/>
    </source>
</evidence>